<keyword evidence="1" id="KW-0175">Coiled coil</keyword>
<keyword evidence="5" id="KW-1185">Reference proteome</keyword>
<dbReference type="PANTHER" id="PTHR34153">
    <property type="entry name" value="SI:CH211-262H13.3-RELATED-RELATED"/>
    <property type="match status" value="1"/>
</dbReference>
<evidence type="ECO:0000256" key="1">
    <source>
        <dbReference type="SAM" id="Coils"/>
    </source>
</evidence>
<gene>
    <name evidence="4" type="ORF">AKAME5_000591500</name>
</gene>
<name>A0AAD3MEP6_LATJO</name>
<dbReference type="PANTHER" id="PTHR34153:SF2">
    <property type="entry name" value="SI:CH211-262H13.3-RELATED"/>
    <property type="match status" value="1"/>
</dbReference>
<feature type="coiled-coil region" evidence="1">
    <location>
        <begin position="49"/>
        <end position="83"/>
    </location>
</feature>
<evidence type="ECO:0000259" key="3">
    <source>
        <dbReference type="Pfam" id="PF16064"/>
    </source>
</evidence>
<feature type="region of interest" description="Disordered" evidence="2">
    <location>
        <begin position="88"/>
        <end position="114"/>
    </location>
</feature>
<evidence type="ECO:0000313" key="4">
    <source>
        <dbReference type="EMBL" id="GLD53128.1"/>
    </source>
</evidence>
<organism evidence="4 5">
    <name type="scientific">Lates japonicus</name>
    <name type="common">Japanese lates</name>
    <dbReference type="NCBI Taxonomy" id="270547"/>
    <lineage>
        <taxon>Eukaryota</taxon>
        <taxon>Metazoa</taxon>
        <taxon>Chordata</taxon>
        <taxon>Craniata</taxon>
        <taxon>Vertebrata</taxon>
        <taxon>Euteleostomi</taxon>
        <taxon>Actinopterygii</taxon>
        <taxon>Neopterygii</taxon>
        <taxon>Teleostei</taxon>
        <taxon>Neoteleostei</taxon>
        <taxon>Acanthomorphata</taxon>
        <taxon>Carangaria</taxon>
        <taxon>Carangaria incertae sedis</taxon>
        <taxon>Centropomidae</taxon>
        <taxon>Lates</taxon>
    </lineage>
</organism>
<feature type="compositionally biased region" description="Basic and acidic residues" evidence="2">
    <location>
        <begin position="228"/>
        <end position="239"/>
    </location>
</feature>
<feature type="region of interest" description="Disordered" evidence="2">
    <location>
        <begin position="174"/>
        <end position="199"/>
    </location>
</feature>
<dbReference type="AlphaFoldDB" id="A0AAD3MEP6"/>
<feature type="region of interest" description="Disordered" evidence="2">
    <location>
        <begin position="213"/>
        <end position="286"/>
    </location>
</feature>
<reference evidence="4" key="1">
    <citation type="submission" date="2022-08" db="EMBL/GenBank/DDBJ databases">
        <title>Genome sequencing of akame (Lates japonicus).</title>
        <authorList>
            <person name="Hashiguchi Y."/>
            <person name="Takahashi H."/>
        </authorList>
    </citation>
    <scope>NUCLEOTIDE SEQUENCE</scope>
    <source>
        <strain evidence="4">Kochi</strain>
    </source>
</reference>
<feature type="compositionally biased region" description="Polar residues" evidence="2">
    <location>
        <begin position="268"/>
        <end position="286"/>
    </location>
</feature>
<feature type="compositionally biased region" description="Basic and acidic residues" evidence="2">
    <location>
        <begin position="88"/>
        <end position="99"/>
    </location>
</feature>
<evidence type="ECO:0000256" key="2">
    <source>
        <dbReference type="SAM" id="MobiDB-lite"/>
    </source>
</evidence>
<dbReference type="InterPro" id="IPR032071">
    <property type="entry name" value="DUF4806"/>
</dbReference>
<comment type="caution">
    <text evidence="4">The sequence shown here is derived from an EMBL/GenBank/DDBJ whole genome shotgun (WGS) entry which is preliminary data.</text>
</comment>
<sequence length="495" mass="55658">MSNNHNSHNLPGLPPTLHDEDEAVAIENAIRAAINTVMNVICSACSRRVQEYQRMVADRDEEIRRLECKLEKSESELKMLREVVDRRQPNDRMENKPEVKSCGVGATTPTHLSPKCHDTAEAFPHQRAQTEAPSWEGDGTAGCQPFGCITSLVKEEPSDLETVIKWEVCEGSLPDQQEGQHGGEYQHKEKPAKTDTQAECEVKTANPQMNKLMTTEEEDEPTAHLKRKGGERNRCHVPESEEEQVVMKKPCVTQPSTPKITAPKDCHISSQQPQRQSSNGSITSNLNAQDPLACQQQTYITMTAPQPTCDPILLEVLVSLETIKQQNTTVLQILQSGNSSGTPHCEPPDVGTLPLPLQSVQDLRSLEQRLCTEPELKKKMISYLGLAGGMTTKESVWRIMAKLFTNTLAKNVNWRGRNNKQKIENLTIKRVILNAVRQNSFCKDAVDEEIERYIKRWLQLAGDRDGGRKRRQEKGKEANSIQDYCVDEMFTNVIE</sequence>
<dbReference type="EMBL" id="BRZM01000016">
    <property type="protein sequence ID" value="GLD53128.1"/>
    <property type="molecule type" value="Genomic_DNA"/>
</dbReference>
<feature type="domain" description="DUF4806" evidence="3">
    <location>
        <begin position="355"/>
        <end position="427"/>
    </location>
</feature>
<accession>A0AAD3MEP6</accession>
<dbReference type="Proteomes" id="UP001279410">
    <property type="component" value="Unassembled WGS sequence"/>
</dbReference>
<evidence type="ECO:0000313" key="5">
    <source>
        <dbReference type="Proteomes" id="UP001279410"/>
    </source>
</evidence>
<feature type="compositionally biased region" description="Basic and acidic residues" evidence="2">
    <location>
        <begin position="184"/>
        <end position="193"/>
    </location>
</feature>
<protein>
    <recommendedName>
        <fullName evidence="3">DUF4806 domain-containing protein</fullName>
    </recommendedName>
</protein>
<dbReference type="Pfam" id="PF16064">
    <property type="entry name" value="DUF4806"/>
    <property type="match status" value="1"/>
</dbReference>
<proteinExistence type="predicted"/>